<dbReference type="InterPro" id="IPR036866">
    <property type="entry name" value="RibonucZ/Hydroxyglut_hydro"/>
</dbReference>
<dbReference type="Proteomes" id="UP001375240">
    <property type="component" value="Unassembled WGS sequence"/>
</dbReference>
<evidence type="ECO:0000313" key="2">
    <source>
        <dbReference type="Proteomes" id="UP001375240"/>
    </source>
</evidence>
<reference evidence="1 2" key="1">
    <citation type="submission" date="2019-10" db="EMBL/GenBank/DDBJ databases">
        <authorList>
            <person name="Palmer J.M."/>
        </authorList>
    </citation>
    <scope>NUCLEOTIDE SEQUENCE [LARGE SCALE GENOMIC DNA]</scope>
    <source>
        <strain evidence="1 2">TWF696</strain>
    </source>
</reference>
<keyword evidence="2" id="KW-1185">Reference proteome</keyword>
<proteinExistence type="predicted"/>
<dbReference type="InterPro" id="IPR025638">
    <property type="entry name" value="DUF4336"/>
</dbReference>
<dbReference type="SUPFAM" id="SSF56281">
    <property type="entry name" value="Metallo-hydrolase/oxidoreductase"/>
    <property type="match status" value="1"/>
</dbReference>
<dbReference type="AlphaFoldDB" id="A0AAV9UQN4"/>
<accession>A0AAV9UQN4</accession>
<dbReference type="Pfam" id="PF14234">
    <property type="entry name" value="DUF4336"/>
    <property type="match status" value="1"/>
</dbReference>
<dbReference type="PANTHER" id="PTHR33835">
    <property type="entry name" value="YALI0C07656P"/>
    <property type="match status" value="1"/>
</dbReference>
<dbReference type="PANTHER" id="PTHR33835:SF1">
    <property type="entry name" value="METALLO-BETA-LACTAMASE DOMAIN-CONTAINING PROTEIN"/>
    <property type="match status" value="1"/>
</dbReference>
<name>A0AAV9UQN4_9PEZI</name>
<protein>
    <recommendedName>
        <fullName evidence="3">DUF4336 domain-containing protein</fullName>
    </recommendedName>
</protein>
<dbReference type="EMBL" id="JAVHNQ010000006">
    <property type="protein sequence ID" value="KAK6344387.1"/>
    <property type="molecule type" value="Genomic_DNA"/>
</dbReference>
<gene>
    <name evidence="1" type="ORF">TWF696_008024</name>
</gene>
<organism evidence="1 2">
    <name type="scientific">Orbilia brochopaga</name>
    <dbReference type="NCBI Taxonomy" id="3140254"/>
    <lineage>
        <taxon>Eukaryota</taxon>
        <taxon>Fungi</taxon>
        <taxon>Dikarya</taxon>
        <taxon>Ascomycota</taxon>
        <taxon>Pezizomycotina</taxon>
        <taxon>Orbiliomycetes</taxon>
        <taxon>Orbiliales</taxon>
        <taxon>Orbiliaceae</taxon>
        <taxon>Orbilia</taxon>
    </lineage>
</organism>
<comment type="caution">
    <text evidence="1">The sequence shown here is derived from an EMBL/GenBank/DDBJ whole genome shotgun (WGS) entry which is preliminary data.</text>
</comment>
<evidence type="ECO:0008006" key="3">
    <source>
        <dbReference type="Google" id="ProtNLM"/>
    </source>
</evidence>
<evidence type="ECO:0000313" key="1">
    <source>
        <dbReference type="EMBL" id="KAK6344387.1"/>
    </source>
</evidence>
<sequence length="412" mass="45807">MHAHAQQVGHARTSRPLRIIYQNCTGVSIPTPRRDLLIETNQYTALYTVHPGEPGILTYAGMTMKLQRAACMWASGNAKRGGAAFADLASRYKYPSTVRRYNISRNSSHPPTIQPRRKQNLILRYNYKPPQLYTAAMSTNTKLYGNDITSTAVIRQVAENVTTVSVPFLRVGLLKFGGRATITKLSSGGLVVFSPTPLTTEVSDTVTALGGQVSYIVAPDIEHHLNIGPWKAAYPSARVIGPTSLYTKRQKQNNEDVPFDLSYTAANKRSIQLPDDLAADFDLEFFDGHSSHEVVMCHRPSGTLIEADLLFNLPAHEQFSKVPGDAAAGFWTRVSMHLFTSLKGKSQQRTIWYGLAKNRQSFNESIKRVDGWNFDRIIPCHGDVIETGGKDAFRRLFAWHLAAAEAESKKQK</sequence>